<feature type="domain" description="Coiled-coil" evidence="4">
    <location>
        <begin position="131"/>
        <end position="218"/>
    </location>
</feature>
<dbReference type="OrthoDB" id="76412at2759"/>
<keyword evidence="2" id="KW-0175">Coiled coil</keyword>
<feature type="compositionally biased region" description="Low complexity" evidence="3">
    <location>
        <begin position="70"/>
        <end position="88"/>
    </location>
</feature>
<sequence>MPPSKNNTKKESGRAKKAENEEKKSQAAAKAQEAKEAEKWKDGAKGTTKADLAAVKAAEQAKKKAEKEALLAAEEASMPSKPKAAPKAGAKKKPTTDKPLLAPGGGIANYSVNDPLGLRRSNADQAGEGSTTALSATGVEDMLEALELANQKTDKDTMGAKAGLIERHPERRFKAAFEAYLEREMPRIREDYPGLRQNQYRDRLFKEFEKHPDNPFNQAQVAYNATKDERVDALKQVMDAREAKYRVEQ</sequence>
<dbReference type="InterPro" id="IPR010422">
    <property type="entry name" value="Ccdc124/Oxs1"/>
</dbReference>
<dbReference type="PANTHER" id="PTHR21680">
    <property type="entry name" value="COILED-COIL DOMAIN-CONTAINING PROTEIN 124"/>
    <property type="match status" value="1"/>
</dbReference>
<feature type="compositionally biased region" description="Basic and acidic residues" evidence="3">
    <location>
        <begin position="32"/>
        <end position="44"/>
    </location>
</feature>
<feature type="region of interest" description="Disordered" evidence="3">
    <location>
        <begin position="1"/>
        <end position="136"/>
    </location>
</feature>
<comment type="similarity">
    <text evidence="1">Belongs to the CCDC124 family.</text>
</comment>
<dbReference type="GO" id="GO:0006366">
    <property type="term" value="P:transcription by RNA polymerase II"/>
    <property type="evidence" value="ECO:0007669"/>
    <property type="project" value="TreeGrafter"/>
</dbReference>
<evidence type="ECO:0000259" key="5">
    <source>
        <dbReference type="Pfam" id="PF22048"/>
    </source>
</evidence>
<dbReference type="Pfam" id="PF22048">
    <property type="entry name" value="LSO1_2-like"/>
    <property type="match status" value="1"/>
</dbReference>
<feature type="compositionally biased region" description="Low complexity" evidence="3">
    <location>
        <begin position="49"/>
        <end position="58"/>
    </location>
</feature>
<dbReference type="GeneID" id="33556233"/>
<evidence type="ECO:0000313" key="7">
    <source>
        <dbReference type="Proteomes" id="UP000193218"/>
    </source>
</evidence>
<dbReference type="PANTHER" id="PTHR21680:SF0">
    <property type="entry name" value="COILED-COIL DOMAIN-CONTAINING PROTEIN 124"/>
    <property type="match status" value="1"/>
</dbReference>
<evidence type="ECO:0000256" key="1">
    <source>
        <dbReference type="ARBA" id="ARBA00008296"/>
    </source>
</evidence>
<organism evidence="6 7">
    <name type="scientific">Kockovaella imperatae</name>
    <dbReference type="NCBI Taxonomy" id="4999"/>
    <lineage>
        <taxon>Eukaryota</taxon>
        <taxon>Fungi</taxon>
        <taxon>Dikarya</taxon>
        <taxon>Basidiomycota</taxon>
        <taxon>Agaricomycotina</taxon>
        <taxon>Tremellomycetes</taxon>
        <taxon>Tremellales</taxon>
        <taxon>Cuniculitremaceae</taxon>
        <taxon>Kockovaella</taxon>
    </lineage>
</organism>
<evidence type="ECO:0008006" key="8">
    <source>
        <dbReference type="Google" id="ProtNLM"/>
    </source>
</evidence>
<dbReference type="AlphaFoldDB" id="A0A1Y1USH1"/>
<proteinExistence type="inferred from homology"/>
<dbReference type="EMBL" id="NBSH01000001">
    <property type="protein sequence ID" value="ORX40961.1"/>
    <property type="molecule type" value="Genomic_DNA"/>
</dbReference>
<feature type="domain" description="LSO1/LSO2" evidence="5">
    <location>
        <begin position="8"/>
        <end position="75"/>
    </location>
</feature>
<dbReference type="FunCoup" id="A0A1Y1USH1">
    <property type="interactions" value="189"/>
</dbReference>
<dbReference type="RefSeq" id="XP_021874640.1">
    <property type="nucleotide sequence ID" value="XM_022014425.1"/>
</dbReference>
<protein>
    <recommendedName>
        <fullName evidence="8">DUF1014-domain-containing protein</fullName>
    </recommendedName>
</protein>
<evidence type="ECO:0000313" key="6">
    <source>
        <dbReference type="EMBL" id="ORX40961.1"/>
    </source>
</evidence>
<accession>A0A1Y1USH1</accession>
<comment type="caution">
    <text evidence="6">The sequence shown here is derived from an EMBL/GenBank/DDBJ whole genome shotgun (WGS) entry which is preliminary data.</text>
</comment>
<evidence type="ECO:0000256" key="3">
    <source>
        <dbReference type="SAM" id="MobiDB-lite"/>
    </source>
</evidence>
<dbReference type="GO" id="GO:0005634">
    <property type="term" value="C:nucleus"/>
    <property type="evidence" value="ECO:0007669"/>
    <property type="project" value="TreeGrafter"/>
</dbReference>
<gene>
    <name evidence="6" type="ORF">BD324DRAFT_612691</name>
</gene>
<dbReference type="STRING" id="4999.A0A1Y1USH1"/>
<evidence type="ECO:0000259" key="4">
    <source>
        <dbReference type="Pfam" id="PF06244"/>
    </source>
</evidence>
<dbReference type="Proteomes" id="UP000193218">
    <property type="component" value="Unassembled WGS sequence"/>
</dbReference>
<reference evidence="6 7" key="1">
    <citation type="submission" date="2017-03" db="EMBL/GenBank/DDBJ databases">
        <title>Widespread Adenine N6-methylation of Active Genes in Fungi.</title>
        <authorList>
            <consortium name="DOE Joint Genome Institute"/>
            <person name="Mondo S.J."/>
            <person name="Dannebaum R.O."/>
            <person name="Kuo R.C."/>
            <person name="Louie K.B."/>
            <person name="Bewick A.J."/>
            <person name="Labutti K."/>
            <person name="Haridas S."/>
            <person name="Kuo A."/>
            <person name="Salamov A."/>
            <person name="Ahrendt S.R."/>
            <person name="Lau R."/>
            <person name="Bowen B.P."/>
            <person name="Lipzen A."/>
            <person name="Sullivan W."/>
            <person name="Andreopoulos W.B."/>
            <person name="Clum A."/>
            <person name="Lindquist E."/>
            <person name="Daum C."/>
            <person name="Northen T.R."/>
            <person name="Ramamoorthy G."/>
            <person name="Schmitz R.J."/>
            <person name="Gryganskyi A."/>
            <person name="Culley D."/>
            <person name="Magnuson J."/>
            <person name="James T.Y."/>
            <person name="O'Malley M.A."/>
            <person name="Stajich J.E."/>
            <person name="Spatafora J.W."/>
            <person name="Visel A."/>
            <person name="Grigoriev I.V."/>
        </authorList>
    </citation>
    <scope>NUCLEOTIDE SEQUENCE [LARGE SCALE GENOMIC DNA]</scope>
    <source>
        <strain evidence="6 7">NRRL Y-17943</strain>
    </source>
</reference>
<dbReference type="InterPro" id="IPR054414">
    <property type="entry name" value="Ccdc124/Oxs1_C"/>
</dbReference>
<name>A0A1Y1USH1_9TREE</name>
<feature type="compositionally biased region" description="Basic and acidic residues" evidence="3">
    <location>
        <begin position="8"/>
        <end position="25"/>
    </location>
</feature>
<feature type="compositionally biased region" description="Basic and acidic residues" evidence="3">
    <location>
        <begin position="59"/>
        <end position="69"/>
    </location>
</feature>
<dbReference type="Pfam" id="PF06244">
    <property type="entry name" value="Ccdc124"/>
    <property type="match status" value="1"/>
</dbReference>
<dbReference type="InterPro" id="IPR054413">
    <property type="entry name" value="LSO1/2"/>
</dbReference>
<dbReference type="InParanoid" id="A0A1Y1USH1"/>
<dbReference type="GO" id="GO:0003713">
    <property type="term" value="F:transcription coactivator activity"/>
    <property type="evidence" value="ECO:0007669"/>
    <property type="project" value="TreeGrafter"/>
</dbReference>
<keyword evidence="7" id="KW-1185">Reference proteome</keyword>
<evidence type="ECO:0000256" key="2">
    <source>
        <dbReference type="ARBA" id="ARBA00023054"/>
    </source>
</evidence>